<dbReference type="PANTHER" id="PTHR43141:SF4">
    <property type="entry name" value="CYTOCHROME BD2 SUBUNIT II"/>
    <property type="match status" value="1"/>
</dbReference>
<comment type="subcellular location">
    <subcellularLocation>
        <location evidence="1">Cell membrane</location>
        <topology evidence="1">Multi-pass membrane protein</topology>
    </subcellularLocation>
</comment>
<feature type="transmembrane region" description="Helical" evidence="7">
    <location>
        <begin position="198"/>
        <end position="220"/>
    </location>
</feature>
<feature type="transmembrane region" description="Helical" evidence="7">
    <location>
        <begin position="226"/>
        <end position="251"/>
    </location>
</feature>
<dbReference type="GO" id="GO:0019646">
    <property type="term" value="P:aerobic electron transport chain"/>
    <property type="evidence" value="ECO:0007669"/>
    <property type="project" value="TreeGrafter"/>
</dbReference>
<accession>A0A964XP03</accession>
<dbReference type="Proteomes" id="UP000598297">
    <property type="component" value="Unassembled WGS sequence"/>
</dbReference>
<evidence type="ECO:0000313" key="9">
    <source>
        <dbReference type="Proteomes" id="UP000598297"/>
    </source>
</evidence>
<keyword evidence="9" id="KW-1185">Reference proteome</keyword>
<feature type="transmembrane region" description="Helical" evidence="7">
    <location>
        <begin position="6"/>
        <end position="27"/>
    </location>
</feature>
<dbReference type="EMBL" id="JAAAHS010000192">
    <property type="protein sequence ID" value="NBE54128.1"/>
    <property type="molecule type" value="Genomic_DNA"/>
</dbReference>
<feature type="transmembrane region" description="Helical" evidence="7">
    <location>
        <begin position="120"/>
        <end position="141"/>
    </location>
</feature>
<keyword evidence="4 7" id="KW-0812">Transmembrane</keyword>
<comment type="similarity">
    <text evidence="2">Belongs to the cytochrome ubiquinol oxidase subunit 2 family.</text>
</comment>
<feature type="transmembrane region" description="Helical" evidence="7">
    <location>
        <begin position="47"/>
        <end position="70"/>
    </location>
</feature>
<dbReference type="PANTHER" id="PTHR43141">
    <property type="entry name" value="CYTOCHROME BD2 SUBUNIT II"/>
    <property type="match status" value="1"/>
</dbReference>
<dbReference type="OrthoDB" id="9776710at2"/>
<comment type="caution">
    <text evidence="8">The sequence shown here is derived from an EMBL/GenBank/DDBJ whole genome shotgun (WGS) entry which is preliminary data.</text>
</comment>
<gene>
    <name evidence="8" type="ORF">GUY60_22460</name>
</gene>
<evidence type="ECO:0000256" key="5">
    <source>
        <dbReference type="ARBA" id="ARBA00022989"/>
    </source>
</evidence>
<dbReference type="Pfam" id="PF02322">
    <property type="entry name" value="Cyt_bd_oxida_II"/>
    <property type="match status" value="1"/>
</dbReference>
<dbReference type="GO" id="GO:0005886">
    <property type="term" value="C:plasma membrane"/>
    <property type="evidence" value="ECO:0007669"/>
    <property type="project" value="UniProtKB-SubCell"/>
</dbReference>
<dbReference type="InterPro" id="IPR003317">
    <property type="entry name" value="Cyt-d_oxidase_su2"/>
</dbReference>
<sequence length="264" mass="27513">METSTLEALAVGLLAFFAAGYFVLGGADIGTGMLTPYLGRGDAERRLVLTSFAPFFLGNEVWLVATAGLLIGCFPELEGELLSGQFAVVVPLLAGWVVRDAGLWLRGRVDARRWRAGCDGAVVCGSWAVALAWGWLLAALFSGSVHSPAGGPVAVLTALAVAALFAAHGLGFAALRLTGEPYVRARVLVGRTGRPWQSFALTGVLMAALPLLAGVALPLAHAAADGAALAFLVPALLVVTPLLVAVQACVWRAFRHRVTRPSYV</sequence>
<dbReference type="GO" id="GO:0009055">
    <property type="term" value="F:electron transfer activity"/>
    <property type="evidence" value="ECO:0007669"/>
    <property type="project" value="TreeGrafter"/>
</dbReference>
<organism evidence="8 9">
    <name type="scientific">Streptomyces boluensis</name>
    <dbReference type="NCBI Taxonomy" id="1775135"/>
    <lineage>
        <taxon>Bacteria</taxon>
        <taxon>Bacillati</taxon>
        <taxon>Actinomycetota</taxon>
        <taxon>Actinomycetes</taxon>
        <taxon>Kitasatosporales</taxon>
        <taxon>Streptomycetaceae</taxon>
        <taxon>Streptomyces</taxon>
    </lineage>
</organism>
<keyword evidence="6 7" id="KW-0472">Membrane</keyword>
<evidence type="ECO:0000256" key="1">
    <source>
        <dbReference type="ARBA" id="ARBA00004651"/>
    </source>
</evidence>
<keyword evidence="5 7" id="KW-1133">Transmembrane helix</keyword>
<dbReference type="GO" id="GO:0016682">
    <property type="term" value="F:oxidoreductase activity, acting on diphenols and related substances as donors, oxygen as acceptor"/>
    <property type="evidence" value="ECO:0007669"/>
    <property type="project" value="TreeGrafter"/>
</dbReference>
<feature type="transmembrane region" description="Helical" evidence="7">
    <location>
        <begin position="82"/>
        <end position="99"/>
    </location>
</feature>
<name>A0A964XP03_9ACTN</name>
<dbReference type="GO" id="GO:0070069">
    <property type="term" value="C:cytochrome complex"/>
    <property type="evidence" value="ECO:0007669"/>
    <property type="project" value="TreeGrafter"/>
</dbReference>
<dbReference type="RefSeq" id="WP_161700640.1">
    <property type="nucleotide sequence ID" value="NZ_JAAAHS010000192.1"/>
</dbReference>
<evidence type="ECO:0000256" key="4">
    <source>
        <dbReference type="ARBA" id="ARBA00022692"/>
    </source>
</evidence>
<protein>
    <submittedName>
        <fullName evidence="8">Cytochrome d ubiquinol oxidase subunit II</fullName>
    </submittedName>
</protein>
<evidence type="ECO:0000256" key="7">
    <source>
        <dbReference type="SAM" id="Phobius"/>
    </source>
</evidence>
<reference evidence="8" key="1">
    <citation type="submission" date="2020-01" db="EMBL/GenBank/DDBJ databases">
        <title>Whole-genome analyses of novel actinobacteria.</title>
        <authorList>
            <person name="Sahin N."/>
        </authorList>
    </citation>
    <scope>NUCLEOTIDE SEQUENCE</scope>
    <source>
        <strain evidence="8">YC537</strain>
    </source>
</reference>
<keyword evidence="3" id="KW-1003">Cell membrane</keyword>
<feature type="transmembrane region" description="Helical" evidence="7">
    <location>
        <begin position="153"/>
        <end position="177"/>
    </location>
</feature>
<dbReference type="AlphaFoldDB" id="A0A964XP03"/>
<proteinExistence type="inferred from homology"/>
<evidence type="ECO:0000256" key="3">
    <source>
        <dbReference type="ARBA" id="ARBA00022475"/>
    </source>
</evidence>
<evidence type="ECO:0000313" key="8">
    <source>
        <dbReference type="EMBL" id="NBE54128.1"/>
    </source>
</evidence>
<evidence type="ECO:0000256" key="2">
    <source>
        <dbReference type="ARBA" id="ARBA00007543"/>
    </source>
</evidence>
<evidence type="ECO:0000256" key="6">
    <source>
        <dbReference type="ARBA" id="ARBA00023136"/>
    </source>
</evidence>